<proteinExistence type="predicted"/>
<accession>A0A024S6U5</accession>
<evidence type="ECO:0000313" key="2">
    <source>
        <dbReference type="EMBL" id="ETR99881.1"/>
    </source>
</evidence>
<dbReference type="KEGG" id="trr:M419DRAFT_124199"/>
<feature type="compositionally biased region" description="Basic residues" evidence="1">
    <location>
        <begin position="1"/>
        <end position="11"/>
    </location>
</feature>
<dbReference type="EMBL" id="KI911154">
    <property type="protein sequence ID" value="ETR99881.1"/>
    <property type="molecule type" value="Genomic_DNA"/>
</dbReference>
<protein>
    <submittedName>
        <fullName evidence="2">Uncharacterized protein</fullName>
    </submittedName>
</protein>
<name>A0A024S6U5_HYPJR</name>
<reference evidence="3" key="1">
    <citation type="journal article" date="2013" name="Ind. Biotechnol.">
        <title>Comparative genomics analysis of Trichoderma reesei strains.</title>
        <authorList>
            <person name="Koike H."/>
            <person name="Aerts A."/>
            <person name="LaButti K."/>
            <person name="Grigoriev I.V."/>
            <person name="Baker S.E."/>
        </authorList>
    </citation>
    <scope>NUCLEOTIDE SEQUENCE [LARGE SCALE GENOMIC DNA]</scope>
    <source>
        <strain evidence="3">ATCC 56765 / BCRC 32924 / NRRL 11460 / Rut C-30</strain>
    </source>
</reference>
<dbReference type="AlphaFoldDB" id="A0A024S6U5"/>
<organism evidence="2 3">
    <name type="scientific">Hypocrea jecorina (strain ATCC 56765 / BCRC 32924 / NRRL 11460 / Rut C-30)</name>
    <name type="common">Trichoderma reesei</name>
    <dbReference type="NCBI Taxonomy" id="1344414"/>
    <lineage>
        <taxon>Eukaryota</taxon>
        <taxon>Fungi</taxon>
        <taxon>Dikarya</taxon>
        <taxon>Ascomycota</taxon>
        <taxon>Pezizomycotina</taxon>
        <taxon>Sordariomycetes</taxon>
        <taxon>Hypocreomycetidae</taxon>
        <taxon>Hypocreales</taxon>
        <taxon>Hypocreaceae</taxon>
        <taxon>Trichoderma</taxon>
    </lineage>
</organism>
<feature type="region of interest" description="Disordered" evidence="1">
    <location>
        <begin position="1"/>
        <end position="96"/>
    </location>
</feature>
<gene>
    <name evidence="2" type="ORF">M419DRAFT_124199</name>
</gene>
<evidence type="ECO:0000256" key="1">
    <source>
        <dbReference type="SAM" id="MobiDB-lite"/>
    </source>
</evidence>
<dbReference type="Proteomes" id="UP000024376">
    <property type="component" value="Unassembled WGS sequence"/>
</dbReference>
<dbReference type="HOGENOM" id="CLU_2361244_0_0_1"/>
<feature type="compositionally biased region" description="Polar residues" evidence="1">
    <location>
        <begin position="80"/>
        <end position="96"/>
    </location>
</feature>
<sequence>MRWVYKVHHTQKVLPPTSPPKNDPSLQSSKERWTERKQTRIEATEPPKVPSSQTTRLPTTAINERQRRKRAIREGREIHQNQTERLAVTSRRQYVS</sequence>
<evidence type="ECO:0000313" key="3">
    <source>
        <dbReference type="Proteomes" id="UP000024376"/>
    </source>
</evidence>
<feature type="compositionally biased region" description="Polar residues" evidence="1">
    <location>
        <begin position="50"/>
        <end position="63"/>
    </location>
</feature>
<feature type="compositionally biased region" description="Basic and acidic residues" evidence="1">
    <location>
        <begin position="29"/>
        <end position="45"/>
    </location>
</feature>